<feature type="signal peptide" evidence="1">
    <location>
        <begin position="1"/>
        <end position="19"/>
    </location>
</feature>
<keyword evidence="1" id="KW-0732">Signal</keyword>
<proteinExistence type="predicted"/>
<dbReference type="EMBL" id="FZNX01000001">
    <property type="protein sequence ID" value="SNR32013.1"/>
    <property type="molecule type" value="Genomic_DNA"/>
</dbReference>
<name>A0A238VE97_9FLAO</name>
<protein>
    <submittedName>
        <fullName evidence="2">Uncharacterized protein</fullName>
    </submittedName>
</protein>
<evidence type="ECO:0000313" key="2">
    <source>
        <dbReference type="EMBL" id="SNR32013.1"/>
    </source>
</evidence>
<keyword evidence="3" id="KW-1185">Reference proteome</keyword>
<dbReference type="PROSITE" id="PS51257">
    <property type="entry name" value="PROKAR_LIPOPROTEIN"/>
    <property type="match status" value="1"/>
</dbReference>
<accession>A0A238VE97</accession>
<sequence>MKKLITSSLAITFMLLLFASCGSSKGCGLTSDASKIQNTTTTLPQTEIIAEAK</sequence>
<dbReference type="RefSeq" id="WP_176420188.1">
    <property type="nucleotide sequence ID" value="NZ_FZNX01000001.1"/>
</dbReference>
<dbReference type="AlphaFoldDB" id="A0A238VE97"/>
<dbReference type="Proteomes" id="UP000198412">
    <property type="component" value="Unassembled WGS sequence"/>
</dbReference>
<gene>
    <name evidence="2" type="ORF">SAMN04488111_0274</name>
</gene>
<evidence type="ECO:0000256" key="1">
    <source>
        <dbReference type="SAM" id="SignalP"/>
    </source>
</evidence>
<evidence type="ECO:0000313" key="3">
    <source>
        <dbReference type="Proteomes" id="UP000198412"/>
    </source>
</evidence>
<organism evidence="2 3">
    <name type="scientific">Lutibacter flavus</name>
    <dbReference type="NCBI Taxonomy" id="691689"/>
    <lineage>
        <taxon>Bacteria</taxon>
        <taxon>Pseudomonadati</taxon>
        <taxon>Bacteroidota</taxon>
        <taxon>Flavobacteriia</taxon>
        <taxon>Flavobacteriales</taxon>
        <taxon>Flavobacteriaceae</taxon>
        <taxon>Lutibacter</taxon>
    </lineage>
</organism>
<reference evidence="3" key="1">
    <citation type="submission" date="2017-06" db="EMBL/GenBank/DDBJ databases">
        <authorList>
            <person name="Varghese N."/>
            <person name="Submissions S."/>
        </authorList>
    </citation>
    <scope>NUCLEOTIDE SEQUENCE [LARGE SCALE GENOMIC DNA]</scope>
    <source>
        <strain evidence="3">DSM 27993</strain>
    </source>
</reference>
<feature type="chain" id="PRO_5012466815" evidence="1">
    <location>
        <begin position="20"/>
        <end position="53"/>
    </location>
</feature>